<keyword evidence="2" id="KW-1185">Reference proteome</keyword>
<name>A0AAD7ITX6_9AGAR</name>
<proteinExistence type="predicted"/>
<comment type="caution">
    <text evidence="1">The sequence shown here is derived from an EMBL/GenBank/DDBJ whole genome shotgun (WGS) entry which is preliminary data.</text>
</comment>
<evidence type="ECO:0000313" key="1">
    <source>
        <dbReference type="EMBL" id="KAJ7750385.1"/>
    </source>
</evidence>
<evidence type="ECO:0000313" key="2">
    <source>
        <dbReference type="Proteomes" id="UP001215280"/>
    </source>
</evidence>
<accession>A0AAD7ITX6</accession>
<dbReference type="EMBL" id="JARJLG010000082">
    <property type="protein sequence ID" value="KAJ7750385.1"/>
    <property type="molecule type" value="Genomic_DNA"/>
</dbReference>
<sequence>MPWHQGSDEDPDGSILHFVLGLNERLQFLAKAGVVASYAFSGKTALLLIALSVQGRDGKYHDYTPRSAEFASQMGYPVQRPTPTAPKPRMRMGNGSQLTCDLQLKEPNESGCETFEAGLAHIRSALTAAEDGYWFHTSEPNMYGRMCPVQSTYVFQHPLGMKHVFQVLWNTAIYPPPQRPVQFTYPSNLYFDWPITTPLNIEHLFGKSASPDPEAIAFIQNVLDDNTGKGKGRA</sequence>
<reference evidence="1" key="1">
    <citation type="submission" date="2023-03" db="EMBL/GenBank/DDBJ databases">
        <title>Massive genome expansion in bonnet fungi (Mycena s.s.) driven by repeated elements and novel gene families across ecological guilds.</title>
        <authorList>
            <consortium name="Lawrence Berkeley National Laboratory"/>
            <person name="Harder C.B."/>
            <person name="Miyauchi S."/>
            <person name="Viragh M."/>
            <person name="Kuo A."/>
            <person name="Thoen E."/>
            <person name="Andreopoulos B."/>
            <person name="Lu D."/>
            <person name="Skrede I."/>
            <person name="Drula E."/>
            <person name="Henrissat B."/>
            <person name="Morin E."/>
            <person name="Kohler A."/>
            <person name="Barry K."/>
            <person name="LaButti K."/>
            <person name="Morin E."/>
            <person name="Salamov A."/>
            <person name="Lipzen A."/>
            <person name="Mereny Z."/>
            <person name="Hegedus B."/>
            <person name="Baldrian P."/>
            <person name="Stursova M."/>
            <person name="Weitz H."/>
            <person name="Taylor A."/>
            <person name="Grigoriev I.V."/>
            <person name="Nagy L.G."/>
            <person name="Martin F."/>
            <person name="Kauserud H."/>
        </authorList>
    </citation>
    <scope>NUCLEOTIDE SEQUENCE</scope>
    <source>
        <strain evidence="1">CBHHK188m</strain>
    </source>
</reference>
<protein>
    <submittedName>
        <fullName evidence="1">Uncharacterized protein</fullName>
    </submittedName>
</protein>
<dbReference type="Proteomes" id="UP001215280">
    <property type="component" value="Unassembled WGS sequence"/>
</dbReference>
<dbReference type="AlphaFoldDB" id="A0AAD7ITX6"/>
<gene>
    <name evidence="1" type="ORF">DFH07DRAFT_775085</name>
</gene>
<organism evidence="1 2">
    <name type="scientific">Mycena maculata</name>
    <dbReference type="NCBI Taxonomy" id="230809"/>
    <lineage>
        <taxon>Eukaryota</taxon>
        <taxon>Fungi</taxon>
        <taxon>Dikarya</taxon>
        <taxon>Basidiomycota</taxon>
        <taxon>Agaricomycotina</taxon>
        <taxon>Agaricomycetes</taxon>
        <taxon>Agaricomycetidae</taxon>
        <taxon>Agaricales</taxon>
        <taxon>Marasmiineae</taxon>
        <taxon>Mycenaceae</taxon>
        <taxon>Mycena</taxon>
    </lineage>
</organism>